<keyword evidence="1" id="KW-0812">Transmembrane</keyword>
<feature type="non-terminal residue" evidence="2">
    <location>
        <position position="120"/>
    </location>
</feature>
<evidence type="ECO:0000313" key="3">
    <source>
        <dbReference type="Proteomes" id="UP000823775"/>
    </source>
</evidence>
<dbReference type="EMBL" id="JACEIK010199530">
    <property type="protein sequence ID" value="MCE5167664.1"/>
    <property type="molecule type" value="Genomic_DNA"/>
</dbReference>
<name>A0ABS8YDQ3_DATST</name>
<feature type="transmembrane region" description="Helical" evidence="1">
    <location>
        <begin position="7"/>
        <end position="34"/>
    </location>
</feature>
<evidence type="ECO:0000256" key="1">
    <source>
        <dbReference type="SAM" id="Phobius"/>
    </source>
</evidence>
<dbReference type="InterPro" id="IPR040229">
    <property type="entry name" value="At3g27390-like"/>
</dbReference>
<dbReference type="PANTHER" id="PTHR31133:SF2">
    <property type="entry name" value="EXPRESSED PROTEIN"/>
    <property type="match status" value="1"/>
</dbReference>
<dbReference type="Proteomes" id="UP000823775">
    <property type="component" value="Unassembled WGS sequence"/>
</dbReference>
<proteinExistence type="predicted"/>
<dbReference type="PANTHER" id="PTHR31133">
    <property type="entry name" value="MEMBRANE PROTEIN"/>
    <property type="match status" value="1"/>
</dbReference>
<feature type="transmembrane region" description="Helical" evidence="1">
    <location>
        <begin position="40"/>
        <end position="59"/>
    </location>
</feature>
<organism evidence="2 3">
    <name type="scientific">Datura stramonium</name>
    <name type="common">Jimsonweed</name>
    <name type="synonym">Common thornapple</name>
    <dbReference type="NCBI Taxonomy" id="4076"/>
    <lineage>
        <taxon>Eukaryota</taxon>
        <taxon>Viridiplantae</taxon>
        <taxon>Streptophyta</taxon>
        <taxon>Embryophyta</taxon>
        <taxon>Tracheophyta</taxon>
        <taxon>Spermatophyta</taxon>
        <taxon>Magnoliopsida</taxon>
        <taxon>eudicotyledons</taxon>
        <taxon>Gunneridae</taxon>
        <taxon>Pentapetalae</taxon>
        <taxon>asterids</taxon>
        <taxon>lamiids</taxon>
        <taxon>Solanales</taxon>
        <taxon>Solanaceae</taxon>
        <taxon>Solanoideae</taxon>
        <taxon>Datureae</taxon>
        <taxon>Datura</taxon>
    </lineage>
</organism>
<evidence type="ECO:0000313" key="2">
    <source>
        <dbReference type="EMBL" id="MCE5167664.1"/>
    </source>
</evidence>
<sequence length="120" mass="13041">MLTSLIFVWTGLVIGPIVTAIISVGNSAVVIGLWPAHFIWTYYCVAKTLFAFLLFVSHVRSKRLGWVLKIALVVSLPVPLILWPIITIIGSVLGGIGYGFFAPLIATFEAIGENITRGKN</sequence>
<gene>
    <name evidence="2" type="ORF">HAX54_015546</name>
</gene>
<protein>
    <submittedName>
        <fullName evidence="2">Uncharacterized protein</fullName>
    </submittedName>
</protein>
<feature type="transmembrane region" description="Helical" evidence="1">
    <location>
        <begin position="66"/>
        <end position="86"/>
    </location>
</feature>
<reference evidence="2 3" key="1">
    <citation type="journal article" date="2021" name="BMC Genomics">
        <title>Datura genome reveals duplications of psychoactive alkaloid biosynthetic genes and high mutation rate following tissue culture.</title>
        <authorList>
            <person name="Rajewski A."/>
            <person name="Carter-House D."/>
            <person name="Stajich J."/>
            <person name="Litt A."/>
        </authorList>
    </citation>
    <scope>NUCLEOTIDE SEQUENCE [LARGE SCALE GENOMIC DNA]</scope>
    <source>
        <strain evidence="2">AR-01</strain>
    </source>
</reference>
<keyword evidence="1" id="KW-1133">Transmembrane helix</keyword>
<feature type="transmembrane region" description="Helical" evidence="1">
    <location>
        <begin position="92"/>
        <end position="111"/>
    </location>
</feature>
<keyword evidence="1" id="KW-0472">Membrane</keyword>
<comment type="caution">
    <text evidence="2">The sequence shown here is derived from an EMBL/GenBank/DDBJ whole genome shotgun (WGS) entry which is preliminary data.</text>
</comment>
<keyword evidence="3" id="KW-1185">Reference proteome</keyword>
<accession>A0ABS8YDQ3</accession>